<keyword evidence="2" id="KW-0238">DNA-binding</keyword>
<dbReference type="PANTHER" id="PTHR43537:SF51">
    <property type="entry name" value="HTH-TYPE TRANSCRIPTIONAL REGULATOR LGOR-RELATED"/>
    <property type="match status" value="1"/>
</dbReference>
<evidence type="ECO:0000259" key="5">
    <source>
        <dbReference type="PROSITE" id="PS50949"/>
    </source>
</evidence>
<keyword evidence="3" id="KW-0804">Transcription</keyword>
<dbReference type="Pfam" id="PF07729">
    <property type="entry name" value="FCD"/>
    <property type="match status" value="1"/>
</dbReference>
<dbReference type="Pfam" id="PF00392">
    <property type="entry name" value="GntR"/>
    <property type="match status" value="1"/>
</dbReference>
<dbReference type="SUPFAM" id="SSF46785">
    <property type="entry name" value="Winged helix' DNA-binding domain"/>
    <property type="match status" value="1"/>
</dbReference>
<organism evidence="6 7">
    <name type="scientific">Isoptericola luteus</name>
    <dbReference type="NCBI Taxonomy" id="2879484"/>
    <lineage>
        <taxon>Bacteria</taxon>
        <taxon>Bacillati</taxon>
        <taxon>Actinomycetota</taxon>
        <taxon>Actinomycetes</taxon>
        <taxon>Micrococcales</taxon>
        <taxon>Promicromonosporaceae</taxon>
        <taxon>Isoptericola</taxon>
    </lineage>
</organism>
<dbReference type="PRINTS" id="PR00035">
    <property type="entry name" value="HTHGNTR"/>
</dbReference>
<dbReference type="InterPro" id="IPR036388">
    <property type="entry name" value="WH-like_DNA-bd_sf"/>
</dbReference>
<evidence type="ECO:0000313" key="7">
    <source>
        <dbReference type="Proteomes" id="UP001319870"/>
    </source>
</evidence>
<dbReference type="Proteomes" id="UP001319870">
    <property type="component" value="Unassembled WGS sequence"/>
</dbReference>
<dbReference type="InterPro" id="IPR000524">
    <property type="entry name" value="Tscrpt_reg_HTH_GntR"/>
</dbReference>
<evidence type="ECO:0000256" key="2">
    <source>
        <dbReference type="ARBA" id="ARBA00023125"/>
    </source>
</evidence>
<feature type="domain" description="HTH gntR-type" evidence="5">
    <location>
        <begin position="1"/>
        <end position="73"/>
    </location>
</feature>
<dbReference type="InterPro" id="IPR008920">
    <property type="entry name" value="TF_FadR/GntR_C"/>
</dbReference>
<accession>A0ABS7ZBL0</accession>
<dbReference type="InterPro" id="IPR036390">
    <property type="entry name" value="WH_DNA-bd_sf"/>
</dbReference>
<evidence type="ECO:0000313" key="6">
    <source>
        <dbReference type="EMBL" id="MCA5892288.1"/>
    </source>
</evidence>
<evidence type="ECO:0000256" key="1">
    <source>
        <dbReference type="ARBA" id="ARBA00023015"/>
    </source>
</evidence>
<gene>
    <name evidence="6" type="ORF">LEP48_02845</name>
</gene>
<dbReference type="PANTHER" id="PTHR43537">
    <property type="entry name" value="TRANSCRIPTIONAL REGULATOR, GNTR FAMILY"/>
    <property type="match status" value="1"/>
</dbReference>
<proteinExistence type="predicted"/>
<dbReference type="Gene3D" id="1.20.120.530">
    <property type="entry name" value="GntR ligand-binding domain-like"/>
    <property type="match status" value="1"/>
</dbReference>
<protein>
    <submittedName>
        <fullName evidence="6">FCD domain-containing protein</fullName>
    </submittedName>
</protein>
<dbReference type="SUPFAM" id="SSF48008">
    <property type="entry name" value="GntR ligand-binding domain-like"/>
    <property type="match status" value="1"/>
</dbReference>
<reference evidence="6 7" key="1">
    <citation type="submission" date="2021-09" db="EMBL/GenBank/DDBJ databases">
        <title>Isoptericola luteus sp. nov., a novel bacterium isolated from Harbin, the capital city of Heilongjiang province.</title>
        <authorList>
            <person name="Li J."/>
        </authorList>
    </citation>
    <scope>NUCLEOTIDE SEQUENCE [LARGE SCALE GENOMIC DNA]</scope>
    <source>
        <strain evidence="6 7">NEAU-Y5</strain>
    </source>
</reference>
<name>A0ABS7ZBL0_9MICO</name>
<evidence type="ECO:0000256" key="3">
    <source>
        <dbReference type="ARBA" id="ARBA00023163"/>
    </source>
</evidence>
<dbReference type="SMART" id="SM00345">
    <property type="entry name" value="HTH_GNTR"/>
    <property type="match status" value="1"/>
</dbReference>
<dbReference type="CDD" id="cd07377">
    <property type="entry name" value="WHTH_GntR"/>
    <property type="match status" value="1"/>
</dbReference>
<dbReference type="RefSeq" id="WP_225564035.1">
    <property type="nucleotide sequence ID" value="NZ_JAIXCQ010000001.1"/>
</dbReference>
<comment type="caution">
    <text evidence="6">The sequence shown here is derived from an EMBL/GenBank/DDBJ whole genome shotgun (WGS) entry which is preliminary data.</text>
</comment>
<dbReference type="EMBL" id="JAIXCQ010000001">
    <property type="protein sequence ID" value="MCA5892288.1"/>
    <property type="molecule type" value="Genomic_DNA"/>
</dbReference>
<sequence>MRTHERVLAHLEEGIAVGRWGLGERLPGERAIAEDLGVSRPSVREAMRILEAMGIVRPGVGSGPGAGAVVVDRPAAGLGAAVRLHVASGTLPVSDVVATRAALETWAMRVAAERVGAVAPQPGGEPRAGVPAGRLAEARRLLDAMSEPGLPVADFVGLDQDFHLELVRIAGNQLTEAILGGLRSAISSYVSDGVRRLSSWPTTADRLCVEHAAILDAVARGDADAAGQAVHQHIWGFSTETGLAGDGGPGPAVGAPAGAGGD</sequence>
<keyword evidence="1" id="KW-0805">Transcription regulation</keyword>
<keyword evidence="7" id="KW-1185">Reference proteome</keyword>
<feature type="region of interest" description="Disordered" evidence="4">
    <location>
        <begin position="241"/>
        <end position="262"/>
    </location>
</feature>
<dbReference type="Gene3D" id="1.10.10.10">
    <property type="entry name" value="Winged helix-like DNA-binding domain superfamily/Winged helix DNA-binding domain"/>
    <property type="match status" value="1"/>
</dbReference>
<dbReference type="SMART" id="SM00895">
    <property type="entry name" value="FCD"/>
    <property type="match status" value="1"/>
</dbReference>
<dbReference type="InterPro" id="IPR011711">
    <property type="entry name" value="GntR_C"/>
</dbReference>
<evidence type="ECO:0000256" key="4">
    <source>
        <dbReference type="SAM" id="MobiDB-lite"/>
    </source>
</evidence>
<feature type="compositionally biased region" description="Gly residues" evidence="4">
    <location>
        <begin position="244"/>
        <end position="262"/>
    </location>
</feature>
<dbReference type="PROSITE" id="PS50949">
    <property type="entry name" value="HTH_GNTR"/>
    <property type="match status" value="1"/>
</dbReference>